<feature type="non-terminal residue" evidence="2">
    <location>
        <position position="84"/>
    </location>
</feature>
<evidence type="ECO:0000313" key="2">
    <source>
        <dbReference type="EMBL" id="SVC07730.1"/>
    </source>
</evidence>
<gene>
    <name evidence="2" type="ORF">METZ01_LOCUS260584</name>
</gene>
<evidence type="ECO:0000256" key="1">
    <source>
        <dbReference type="SAM" id="MobiDB-lite"/>
    </source>
</evidence>
<organism evidence="2">
    <name type="scientific">marine metagenome</name>
    <dbReference type="NCBI Taxonomy" id="408172"/>
    <lineage>
        <taxon>unclassified sequences</taxon>
        <taxon>metagenomes</taxon>
        <taxon>ecological metagenomes</taxon>
    </lineage>
</organism>
<reference evidence="2" key="1">
    <citation type="submission" date="2018-05" db="EMBL/GenBank/DDBJ databases">
        <authorList>
            <person name="Lanie J.A."/>
            <person name="Ng W.-L."/>
            <person name="Kazmierczak K.M."/>
            <person name="Andrzejewski T.M."/>
            <person name="Davidsen T.M."/>
            <person name="Wayne K.J."/>
            <person name="Tettelin H."/>
            <person name="Glass J.I."/>
            <person name="Rusch D."/>
            <person name="Podicherti R."/>
            <person name="Tsui H.-C.T."/>
            <person name="Winkler M.E."/>
        </authorList>
    </citation>
    <scope>NUCLEOTIDE SEQUENCE</scope>
</reference>
<sequence>HQPAARTERRVRRIPDPDRGLGAPGQGAPQLRTYGSLRYASVPGHSGQHHSLEPMGHRAPRNPGGRASQGHRPRQTGVRRPARL</sequence>
<name>A0A382J6P3_9ZZZZ</name>
<feature type="region of interest" description="Disordered" evidence="1">
    <location>
        <begin position="1"/>
        <end position="84"/>
    </location>
</feature>
<accession>A0A382J6P3</accession>
<dbReference type="EMBL" id="UINC01072243">
    <property type="protein sequence ID" value="SVC07730.1"/>
    <property type="molecule type" value="Genomic_DNA"/>
</dbReference>
<proteinExistence type="predicted"/>
<protein>
    <submittedName>
        <fullName evidence="2">Uncharacterized protein</fullName>
    </submittedName>
</protein>
<feature type="non-terminal residue" evidence="2">
    <location>
        <position position="1"/>
    </location>
</feature>
<dbReference type="AlphaFoldDB" id="A0A382J6P3"/>